<protein>
    <recommendedName>
        <fullName evidence="5">Secreted protein</fullName>
    </recommendedName>
</protein>
<keyword evidence="4" id="KW-1185">Reference proteome</keyword>
<dbReference type="Proteomes" id="UP001224890">
    <property type="component" value="Unassembled WGS sequence"/>
</dbReference>
<proteinExistence type="predicted"/>
<evidence type="ECO:0000256" key="1">
    <source>
        <dbReference type="SAM" id="MobiDB-lite"/>
    </source>
</evidence>
<gene>
    <name evidence="3" type="ORF">BDP55DRAFT_424505</name>
</gene>
<reference evidence="3" key="1">
    <citation type="submission" date="2021-06" db="EMBL/GenBank/DDBJ databases">
        <title>Comparative genomics, transcriptomics and evolutionary studies reveal genomic signatures of adaptation to plant cell wall in hemibiotrophic fungi.</title>
        <authorList>
            <consortium name="DOE Joint Genome Institute"/>
            <person name="Baroncelli R."/>
            <person name="Diaz J.F."/>
            <person name="Benocci T."/>
            <person name="Peng M."/>
            <person name="Battaglia E."/>
            <person name="Haridas S."/>
            <person name="Andreopoulos W."/>
            <person name="Labutti K."/>
            <person name="Pangilinan J."/>
            <person name="Floch G.L."/>
            <person name="Makela M.R."/>
            <person name="Henrissat B."/>
            <person name="Grigoriev I.V."/>
            <person name="Crouch J.A."/>
            <person name="De Vries R.P."/>
            <person name="Sukno S.A."/>
            <person name="Thon M.R."/>
        </authorList>
    </citation>
    <scope>NUCLEOTIDE SEQUENCE</scope>
    <source>
        <strain evidence="3">CBS 193.32</strain>
    </source>
</reference>
<keyword evidence="2" id="KW-0732">Signal</keyword>
<name>A0AAJ0EQG8_9PEZI</name>
<evidence type="ECO:0000313" key="3">
    <source>
        <dbReference type="EMBL" id="KAK1657574.1"/>
    </source>
</evidence>
<feature type="chain" id="PRO_5042524679" description="Secreted protein" evidence="2">
    <location>
        <begin position="19"/>
        <end position="112"/>
    </location>
</feature>
<dbReference type="RefSeq" id="XP_060422338.1">
    <property type="nucleotide sequence ID" value="XM_060567477.1"/>
</dbReference>
<dbReference type="GeneID" id="85452003"/>
<evidence type="ECO:0008006" key="5">
    <source>
        <dbReference type="Google" id="ProtNLM"/>
    </source>
</evidence>
<sequence>MGKEPLALVLPSPVLVLAGLTVSCPEYYKGDRWEWAEQTRSRRRGKERRVKGEIGTGKEPGRQKSVQSGEVRHTRSRKRLSCCSRELVTVLFSFFGVAHGKEAECREPWNGL</sequence>
<dbReference type="PROSITE" id="PS51257">
    <property type="entry name" value="PROKAR_LIPOPROTEIN"/>
    <property type="match status" value="1"/>
</dbReference>
<evidence type="ECO:0000313" key="4">
    <source>
        <dbReference type="Proteomes" id="UP001224890"/>
    </source>
</evidence>
<feature type="signal peptide" evidence="2">
    <location>
        <begin position="1"/>
        <end position="18"/>
    </location>
</feature>
<accession>A0AAJ0EQG8</accession>
<organism evidence="3 4">
    <name type="scientific">Colletotrichum godetiae</name>
    <dbReference type="NCBI Taxonomy" id="1209918"/>
    <lineage>
        <taxon>Eukaryota</taxon>
        <taxon>Fungi</taxon>
        <taxon>Dikarya</taxon>
        <taxon>Ascomycota</taxon>
        <taxon>Pezizomycotina</taxon>
        <taxon>Sordariomycetes</taxon>
        <taxon>Hypocreomycetidae</taxon>
        <taxon>Glomerellales</taxon>
        <taxon>Glomerellaceae</taxon>
        <taxon>Colletotrichum</taxon>
        <taxon>Colletotrichum acutatum species complex</taxon>
    </lineage>
</organism>
<evidence type="ECO:0000256" key="2">
    <source>
        <dbReference type="SAM" id="SignalP"/>
    </source>
</evidence>
<comment type="caution">
    <text evidence="3">The sequence shown here is derived from an EMBL/GenBank/DDBJ whole genome shotgun (WGS) entry which is preliminary data.</text>
</comment>
<dbReference type="EMBL" id="JAHMHR010000089">
    <property type="protein sequence ID" value="KAK1657574.1"/>
    <property type="molecule type" value="Genomic_DNA"/>
</dbReference>
<dbReference type="AlphaFoldDB" id="A0AAJ0EQG8"/>
<feature type="region of interest" description="Disordered" evidence="1">
    <location>
        <begin position="39"/>
        <end position="72"/>
    </location>
</feature>